<dbReference type="RefSeq" id="WP_035072845.1">
    <property type="nucleotide sequence ID" value="NZ_JMIH01000016.1"/>
</dbReference>
<dbReference type="EMBL" id="JMIH01000016">
    <property type="protein sequence ID" value="KEO74072.1"/>
    <property type="molecule type" value="Genomic_DNA"/>
</dbReference>
<organism evidence="1 2">
    <name type="scientific">Anditalea andensis</name>
    <dbReference type="NCBI Taxonomy" id="1048983"/>
    <lineage>
        <taxon>Bacteria</taxon>
        <taxon>Pseudomonadati</taxon>
        <taxon>Bacteroidota</taxon>
        <taxon>Cytophagia</taxon>
        <taxon>Cytophagales</taxon>
        <taxon>Cytophagaceae</taxon>
        <taxon>Anditalea</taxon>
    </lineage>
</organism>
<reference evidence="1 2" key="1">
    <citation type="submission" date="2014-04" db="EMBL/GenBank/DDBJ databases">
        <title>Characterization and application of a salt tolerant electro-active bacterium.</title>
        <authorList>
            <person name="Yang L."/>
            <person name="Wei S."/>
            <person name="Tay Q.X.M."/>
        </authorList>
    </citation>
    <scope>NUCLEOTIDE SEQUENCE [LARGE SCALE GENOMIC DNA]</scope>
    <source>
        <strain evidence="1 2">LY1</strain>
    </source>
</reference>
<name>A0A074LJU7_9BACT</name>
<dbReference type="eggNOG" id="ENOG502Z8IP">
    <property type="taxonomic scope" value="Bacteria"/>
</dbReference>
<evidence type="ECO:0000313" key="2">
    <source>
        <dbReference type="Proteomes" id="UP000027821"/>
    </source>
</evidence>
<keyword evidence="2" id="KW-1185">Reference proteome</keyword>
<gene>
    <name evidence="1" type="ORF">EL17_07965</name>
</gene>
<proteinExistence type="predicted"/>
<protein>
    <submittedName>
        <fullName evidence="1">Uncharacterized protein</fullName>
    </submittedName>
</protein>
<comment type="caution">
    <text evidence="1">The sequence shown here is derived from an EMBL/GenBank/DDBJ whole genome shotgun (WGS) entry which is preliminary data.</text>
</comment>
<dbReference type="AlphaFoldDB" id="A0A074LJU7"/>
<evidence type="ECO:0000313" key="1">
    <source>
        <dbReference type="EMBL" id="KEO74072.1"/>
    </source>
</evidence>
<dbReference type="OrthoDB" id="890572at2"/>
<dbReference type="STRING" id="1048983.EL17_07965"/>
<accession>A0A074LJU7</accession>
<sequence>MKISEAFILSIDKNYSRQSLETFYKNILIHFLLENESFIKNQGLKLDILSKKKLVKEDFLILFSYILYNREIFDKLLSYLPKTINKILHFLLFEGAKEYKELVEKFPDFKGHCKIVGENLIIEPECLILPHKKEDYHAYAWSNRSPNLYFHIPYEIRTHWLTLIPIPEEYKLKPIKGPSANEFILNAEATIISDLPLFISTYLQGDIKYNNHFKAQAGSLNKLRKAGNIQEFFDTDDKELNNVRTIFLAEFLPLIEKKDPPMPEEVPDILIKGLTKMINTHHISPLYHWLRYIKGSVHVKNGYEDHTVIFMMLKMVQNIPTGEWFSYKNIEKYINLNFPKLEPVTQYAATNHLYLDASGGSKYYDRLYISTDHYDLVIRKPLIKGFCFFLASLGLLEISYDYPPDEPQGINQVNRDFISPYDGLSGIRITDLGAYVMGLKKEYTVPEQIQNYTLDIHEEHLLISFSGDNKIIEMFLDKIAVKSGEKRYKVDYASFLKDCKLKDDIHNKIVQFKKIIKSDLPPLWLDFFDDILTRYNPIHKVSAYQIFKIPPQHKALASLIARDEVLKNILIKAEDYHFFIKEKDKSILKSRLSSLGYLMP</sequence>
<dbReference type="Proteomes" id="UP000027821">
    <property type="component" value="Unassembled WGS sequence"/>
</dbReference>